<evidence type="ECO:0000256" key="7">
    <source>
        <dbReference type="ARBA" id="ARBA00022927"/>
    </source>
</evidence>
<keyword evidence="4" id="KW-1003">Cell membrane</keyword>
<evidence type="ECO:0000256" key="2">
    <source>
        <dbReference type="ARBA" id="ARBA00006555"/>
    </source>
</evidence>
<protein>
    <submittedName>
        <fullName evidence="13">Energy transducer TonB</fullName>
    </submittedName>
</protein>
<evidence type="ECO:0000256" key="9">
    <source>
        <dbReference type="ARBA" id="ARBA00023136"/>
    </source>
</evidence>
<keyword evidence="14" id="KW-1185">Reference proteome</keyword>
<comment type="subcellular location">
    <subcellularLocation>
        <location evidence="1">Cell inner membrane</location>
        <topology evidence="1">Single-pass membrane protein</topology>
        <orientation evidence="1">Periplasmic side</orientation>
    </subcellularLocation>
</comment>
<dbReference type="EMBL" id="CP084930">
    <property type="protein sequence ID" value="USI72634.1"/>
    <property type="molecule type" value="Genomic_DNA"/>
</dbReference>
<reference evidence="13" key="1">
    <citation type="journal article" date="2022" name="Toxins">
        <title>Genomic Analysis of Sphingopyxis sp. USTB-05 for Biodegrading Cyanobacterial Hepatotoxins.</title>
        <authorList>
            <person name="Liu C."/>
            <person name="Xu Q."/>
            <person name="Zhao Z."/>
            <person name="Zhang H."/>
            <person name="Liu X."/>
            <person name="Yin C."/>
            <person name="Liu Y."/>
            <person name="Yan H."/>
        </authorList>
    </citation>
    <scope>NUCLEOTIDE SEQUENCE</scope>
    <source>
        <strain evidence="13">NBD5</strain>
    </source>
</reference>
<evidence type="ECO:0000313" key="13">
    <source>
        <dbReference type="EMBL" id="USI72634.1"/>
    </source>
</evidence>
<evidence type="ECO:0000256" key="10">
    <source>
        <dbReference type="SAM" id="MobiDB-lite"/>
    </source>
</evidence>
<dbReference type="PANTHER" id="PTHR33446:SF2">
    <property type="entry name" value="PROTEIN TONB"/>
    <property type="match status" value="1"/>
</dbReference>
<evidence type="ECO:0000256" key="4">
    <source>
        <dbReference type="ARBA" id="ARBA00022475"/>
    </source>
</evidence>
<comment type="similarity">
    <text evidence="2">Belongs to the TonB family.</text>
</comment>
<dbReference type="InterPro" id="IPR006260">
    <property type="entry name" value="TonB/TolA_C"/>
</dbReference>
<proteinExistence type="inferred from homology"/>
<dbReference type="InterPro" id="IPR051045">
    <property type="entry name" value="TonB-dependent_transducer"/>
</dbReference>
<dbReference type="NCBIfam" id="TIGR01352">
    <property type="entry name" value="tonB_Cterm"/>
    <property type="match status" value="1"/>
</dbReference>
<gene>
    <name evidence="13" type="ORF">LHA26_15330</name>
</gene>
<dbReference type="PANTHER" id="PTHR33446">
    <property type="entry name" value="PROTEIN TONB-RELATED"/>
    <property type="match status" value="1"/>
</dbReference>
<evidence type="ECO:0000256" key="8">
    <source>
        <dbReference type="ARBA" id="ARBA00022989"/>
    </source>
</evidence>
<evidence type="ECO:0000256" key="11">
    <source>
        <dbReference type="SAM" id="Phobius"/>
    </source>
</evidence>
<sequence length="225" mass="23429">MAYVDQNQSKEKTIAFVVTLVIMAAVGYALVTGLAYNVIKKAAKDLNVIDIQDQPPPPPEEPPPPPPETPKVETPPPPVSPPPLVQPPAAPPPIATQTTLNPPPPAPPIVAPPAPPSPPAPPARPSQAVGAKPKGSPSGWVTTDDYPPAALRNEEQGRVGFKLDIDGTGRATNCTVTSSSGHPDLDDTACKLLVRRARFSPAKDAAGNGIPSAYSSTVVWQIPKE</sequence>
<organism evidence="13 14">
    <name type="scientific">Sphingomonas morindae</name>
    <dbReference type="NCBI Taxonomy" id="1541170"/>
    <lineage>
        <taxon>Bacteria</taxon>
        <taxon>Pseudomonadati</taxon>
        <taxon>Pseudomonadota</taxon>
        <taxon>Alphaproteobacteria</taxon>
        <taxon>Sphingomonadales</taxon>
        <taxon>Sphingomonadaceae</taxon>
        <taxon>Sphingomonas</taxon>
    </lineage>
</organism>
<evidence type="ECO:0000313" key="14">
    <source>
        <dbReference type="Proteomes" id="UP001056937"/>
    </source>
</evidence>
<keyword evidence="7" id="KW-0653">Protein transport</keyword>
<name>A0ABY4X706_9SPHN</name>
<dbReference type="PROSITE" id="PS52015">
    <property type="entry name" value="TONB_CTD"/>
    <property type="match status" value="1"/>
</dbReference>
<feature type="transmembrane region" description="Helical" evidence="11">
    <location>
        <begin position="14"/>
        <end position="36"/>
    </location>
</feature>
<keyword evidence="5" id="KW-0997">Cell inner membrane</keyword>
<dbReference type="SUPFAM" id="SSF74653">
    <property type="entry name" value="TolA/TonB C-terminal domain"/>
    <property type="match status" value="1"/>
</dbReference>
<evidence type="ECO:0000256" key="1">
    <source>
        <dbReference type="ARBA" id="ARBA00004383"/>
    </source>
</evidence>
<evidence type="ECO:0000256" key="6">
    <source>
        <dbReference type="ARBA" id="ARBA00022692"/>
    </source>
</evidence>
<dbReference type="Gene3D" id="3.30.1150.10">
    <property type="match status" value="1"/>
</dbReference>
<keyword evidence="9 11" id="KW-0472">Membrane</keyword>
<dbReference type="InterPro" id="IPR037682">
    <property type="entry name" value="TonB_C"/>
</dbReference>
<keyword evidence="6 11" id="KW-0812">Transmembrane</keyword>
<evidence type="ECO:0000259" key="12">
    <source>
        <dbReference type="PROSITE" id="PS52015"/>
    </source>
</evidence>
<accession>A0ABY4X706</accession>
<feature type="region of interest" description="Disordered" evidence="10">
    <location>
        <begin position="50"/>
        <end position="157"/>
    </location>
</feature>
<keyword evidence="3" id="KW-0813">Transport</keyword>
<feature type="domain" description="TonB C-terminal" evidence="12">
    <location>
        <begin position="131"/>
        <end position="225"/>
    </location>
</feature>
<dbReference type="Proteomes" id="UP001056937">
    <property type="component" value="Chromosome 1"/>
</dbReference>
<feature type="compositionally biased region" description="Pro residues" evidence="10">
    <location>
        <begin position="101"/>
        <end position="124"/>
    </location>
</feature>
<evidence type="ECO:0000256" key="3">
    <source>
        <dbReference type="ARBA" id="ARBA00022448"/>
    </source>
</evidence>
<dbReference type="Pfam" id="PF03544">
    <property type="entry name" value="TonB_C"/>
    <property type="match status" value="1"/>
</dbReference>
<dbReference type="RefSeq" id="WP_252166442.1">
    <property type="nucleotide sequence ID" value="NZ_CP084930.1"/>
</dbReference>
<keyword evidence="8 11" id="KW-1133">Transmembrane helix</keyword>
<feature type="compositionally biased region" description="Pro residues" evidence="10">
    <location>
        <begin position="54"/>
        <end position="94"/>
    </location>
</feature>
<evidence type="ECO:0000256" key="5">
    <source>
        <dbReference type="ARBA" id="ARBA00022519"/>
    </source>
</evidence>